<evidence type="ECO:0000313" key="1">
    <source>
        <dbReference type="EMBL" id="WVX83370.1"/>
    </source>
</evidence>
<dbReference type="Proteomes" id="UP001357223">
    <property type="component" value="Chromosome"/>
</dbReference>
<evidence type="ECO:0000313" key="2">
    <source>
        <dbReference type="Proteomes" id="UP001357223"/>
    </source>
</evidence>
<name>A0ABZ2CI53_9BACI</name>
<dbReference type="RefSeq" id="WP_338452254.1">
    <property type="nucleotide sequence ID" value="NZ_CP137640.1"/>
</dbReference>
<proteinExistence type="predicted"/>
<dbReference type="EMBL" id="CP137640">
    <property type="protein sequence ID" value="WVX83370.1"/>
    <property type="molecule type" value="Genomic_DNA"/>
</dbReference>
<keyword evidence="2" id="KW-1185">Reference proteome</keyword>
<sequence length="90" mass="10823">MNIVEFCGNMELAMIKFVYSLTDDVNEKIVRKKLFYKEQIVRYVQKQIDVFFMKHNLKAALVQTYKNECFNTIMFKLKSILKEKPIFQCI</sequence>
<gene>
    <name evidence="1" type="ORF">R4Z09_10415</name>
</gene>
<organism evidence="1 2">
    <name type="scientific">Niallia oryzisoli</name>
    <dbReference type="NCBI Taxonomy" id="1737571"/>
    <lineage>
        <taxon>Bacteria</taxon>
        <taxon>Bacillati</taxon>
        <taxon>Bacillota</taxon>
        <taxon>Bacilli</taxon>
        <taxon>Bacillales</taxon>
        <taxon>Bacillaceae</taxon>
        <taxon>Niallia</taxon>
    </lineage>
</organism>
<accession>A0ABZ2CI53</accession>
<reference evidence="1 2" key="1">
    <citation type="submission" date="2023-10" db="EMBL/GenBank/DDBJ databases">
        <title>Niallia locisalis sp.nov. isolated from a salt pond sample.</title>
        <authorList>
            <person name="Li X.-J."/>
            <person name="Dong L."/>
        </authorList>
    </citation>
    <scope>NUCLEOTIDE SEQUENCE [LARGE SCALE GENOMIC DNA]</scope>
    <source>
        <strain evidence="1 2">DSM 29761</strain>
    </source>
</reference>
<protein>
    <submittedName>
        <fullName evidence="1">Uncharacterized protein</fullName>
    </submittedName>
</protein>